<comment type="caution">
    <text evidence="2">The sequence shown here is derived from an EMBL/GenBank/DDBJ whole genome shotgun (WGS) entry which is preliminary data.</text>
</comment>
<protein>
    <recommendedName>
        <fullName evidence="4">DUF3040 domain-containing protein</fullName>
    </recommendedName>
</protein>
<evidence type="ECO:0008006" key="4">
    <source>
        <dbReference type="Google" id="ProtNLM"/>
    </source>
</evidence>
<dbReference type="EMBL" id="BAAAUX010000014">
    <property type="protein sequence ID" value="GAA2795094.1"/>
    <property type="molecule type" value="Genomic_DNA"/>
</dbReference>
<proteinExistence type="predicted"/>
<evidence type="ECO:0000256" key="1">
    <source>
        <dbReference type="SAM" id="Phobius"/>
    </source>
</evidence>
<reference evidence="2 3" key="1">
    <citation type="journal article" date="2019" name="Int. J. Syst. Evol. Microbiol.">
        <title>The Global Catalogue of Microorganisms (GCM) 10K type strain sequencing project: providing services to taxonomists for standard genome sequencing and annotation.</title>
        <authorList>
            <consortium name="The Broad Institute Genomics Platform"/>
            <consortium name="The Broad Institute Genome Sequencing Center for Infectious Disease"/>
            <person name="Wu L."/>
            <person name="Ma J."/>
        </authorList>
    </citation>
    <scope>NUCLEOTIDE SEQUENCE [LARGE SCALE GENOMIC DNA]</scope>
    <source>
        <strain evidence="2 3">JCM 9383</strain>
    </source>
</reference>
<dbReference type="Proteomes" id="UP001500979">
    <property type="component" value="Unassembled WGS sequence"/>
</dbReference>
<keyword evidence="1" id="KW-0812">Transmembrane</keyword>
<gene>
    <name evidence="2" type="ORF">GCM10010470_32580</name>
</gene>
<dbReference type="InterPro" id="IPR021401">
    <property type="entry name" value="DUF3040"/>
</dbReference>
<dbReference type="RefSeq" id="WP_344680529.1">
    <property type="nucleotide sequence ID" value="NZ_BAAAUX010000014.1"/>
</dbReference>
<evidence type="ECO:0000313" key="2">
    <source>
        <dbReference type="EMBL" id="GAA2795094.1"/>
    </source>
</evidence>
<dbReference type="Pfam" id="PF11239">
    <property type="entry name" value="DUF3040"/>
    <property type="match status" value="1"/>
</dbReference>
<sequence length="87" mass="9808">MLPRHERRRLEEIEDQLSTEDPEFARTLTDPSLRRWKLRRVPPRLAVGVLCGALAIVCLFLGEGGSFAAAGVLSVVLILLRDWQVDL</sequence>
<name>A0ABN3VFD0_9PSEU</name>
<feature type="transmembrane region" description="Helical" evidence="1">
    <location>
        <begin position="45"/>
        <end position="78"/>
    </location>
</feature>
<keyword evidence="1" id="KW-0472">Membrane</keyword>
<keyword evidence="3" id="KW-1185">Reference proteome</keyword>
<evidence type="ECO:0000313" key="3">
    <source>
        <dbReference type="Proteomes" id="UP001500979"/>
    </source>
</evidence>
<keyword evidence="1" id="KW-1133">Transmembrane helix</keyword>
<organism evidence="2 3">
    <name type="scientific">Saccharopolyspora taberi</name>
    <dbReference type="NCBI Taxonomy" id="60895"/>
    <lineage>
        <taxon>Bacteria</taxon>
        <taxon>Bacillati</taxon>
        <taxon>Actinomycetota</taxon>
        <taxon>Actinomycetes</taxon>
        <taxon>Pseudonocardiales</taxon>
        <taxon>Pseudonocardiaceae</taxon>
        <taxon>Saccharopolyspora</taxon>
    </lineage>
</organism>
<accession>A0ABN3VFD0</accession>